<dbReference type="RefSeq" id="WP_076527084.1">
    <property type="nucleotide sequence ID" value="NZ_CP067140.1"/>
</dbReference>
<accession>A0AA45W670</accession>
<dbReference type="PANTHER" id="PTHR12110">
    <property type="entry name" value="HYDROXYPYRUVATE ISOMERASE"/>
    <property type="match status" value="1"/>
</dbReference>
<reference evidence="3 5" key="2">
    <citation type="submission" date="2021-01" db="EMBL/GenBank/DDBJ databases">
        <title>Biogeographic distribution of Paracoccus.</title>
        <authorList>
            <person name="Hollensteiner J."/>
            <person name="Leineberger J."/>
            <person name="Brinkhoff T."/>
            <person name="Daniel R."/>
        </authorList>
    </citation>
    <scope>NUCLEOTIDE SEQUENCE [LARGE SCALE GENOMIC DNA]</scope>
    <source>
        <strain evidence="3 5">DSM 18447</strain>
    </source>
</reference>
<dbReference type="EC" id="4.2.1.44" evidence="3"/>
<dbReference type="NCBIfam" id="TIGR04379">
    <property type="entry name" value="myo_inos_iolE"/>
    <property type="match status" value="1"/>
</dbReference>
<dbReference type="InterPro" id="IPR013022">
    <property type="entry name" value="Xyl_isomerase-like_TIM-brl"/>
</dbReference>
<dbReference type="EMBL" id="CP067140">
    <property type="protein sequence ID" value="WCR01493.1"/>
    <property type="molecule type" value="Genomic_DNA"/>
</dbReference>
<dbReference type="SUPFAM" id="SSF51658">
    <property type="entry name" value="Xylose isomerase-like"/>
    <property type="match status" value="1"/>
</dbReference>
<feature type="domain" description="Xylose isomerase-like TIM barrel" evidence="1">
    <location>
        <begin position="35"/>
        <end position="293"/>
    </location>
</feature>
<gene>
    <name evidence="3" type="primary">iolE</name>
    <name evidence="3" type="ORF">JHX88_11070</name>
    <name evidence="2" type="ORF">SAMN05421772_111156</name>
</gene>
<keyword evidence="5" id="KW-1185">Reference proteome</keyword>
<dbReference type="Gene3D" id="3.20.20.150">
    <property type="entry name" value="Divalent-metal-dependent TIM barrel enzymes"/>
    <property type="match status" value="1"/>
</dbReference>
<dbReference type="Proteomes" id="UP000186216">
    <property type="component" value="Unassembled WGS sequence"/>
</dbReference>
<name>A0AA45W670_9RHOB</name>
<evidence type="ECO:0000313" key="2">
    <source>
        <dbReference type="EMBL" id="SIS99666.1"/>
    </source>
</evidence>
<evidence type="ECO:0000313" key="5">
    <source>
        <dbReference type="Proteomes" id="UP001215549"/>
    </source>
</evidence>
<proteinExistence type="predicted"/>
<sequence>MDFLPKGVHLAVSPLSWTNDVLEDLGGTTLVETCLKEAAQAGYQGVELGRLFPREVGQLTPLLAAENLELASGWYSGELASRNPAEERAAAQAHASLLTQMGCDVMVYGEVAMMAGEAPLDEPMSRRLVIDEAARPAYARRLTEFGRWLHGEYGLRLAYHHHLMMIAETLSEISGILDHGGPELGLLLDTGHAAAAGFDYGRLIERHGDRIVHIHLKDVRDRVMDDIRARDASFNTGVRAGMFTVPGDGCIDFAPVARFVRDSGYRGWMVVEAEQDPAKAPPLPAVTQAMRHVETLFRHISGEF</sequence>
<evidence type="ECO:0000313" key="4">
    <source>
        <dbReference type="Proteomes" id="UP000186216"/>
    </source>
</evidence>
<dbReference type="GO" id="GO:0050114">
    <property type="term" value="F:myo-inosose-2 dehydratase activity"/>
    <property type="evidence" value="ECO:0007669"/>
    <property type="project" value="UniProtKB-EC"/>
</dbReference>
<dbReference type="EMBL" id="FTOU01000011">
    <property type="protein sequence ID" value="SIS99666.1"/>
    <property type="molecule type" value="Genomic_DNA"/>
</dbReference>
<dbReference type="PANTHER" id="PTHR12110:SF41">
    <property type="entry name" value="INOSOSE DEHYDRATASE"/>
    <property type="match status" value="1"/>
</dbReference>
<evidence type="ECO:0000259" key="1">
    <source>
        <dbReference type="Pfam" id="PF01261"/>
    </source>
</evidence>
<dbReference type="Pfam" id="PF01261">
    <property type="entry name" value="AP_endonuc_2"/>
    <property type="match status" value="1"/>
</dbReference>
<dbReference type="Proteomes" id="UP001215549">
    <property type="component" value="Chromosome"/>
</dbReference>
<organism evidence="2 4">
    <name type="scientific">Paracoccus saliphilus</name>
    <dbReference type="NCBI Taxonomy" id="405559"/>
    <lineage>
        <taxon>Bacteria</taxon>
        <taxon>Pseudomonadati</taxon>
        <taxon>Pseudomonadota</taxon>
        <taxon>Alphaproteobacteria</taxon>
        <taxon>Rhodobacterales</taxon>
        <taxon>Paracoccaceae</taxon>
        <taxon>Paracoccus</taxon>
    </lineage>
</organism>
<dbReference type="InterPro" id="IPR050312">
    <property type="entry name" value="IolE/XylAMocC-like"/>
</dbReference>
<dbReference type="InterPro" id="IPR030823">
    <property type="entry name" value="IolE/MocC"/>
</dbReference>
<evidence type="ECO:0000313" key="3">
    <source>
        <dbReference type="EMBL" id="WCR01493.1"/>
    </source>
</evidence>
<reference evidence="2 4" key="1">
    <citation type="submission" date="2017-01" db="EMBL/GenBank/DDBJ databases">
        <authorList>
            <person name="Varghese N."/>
            <person name="Submissions S."/>
        </authorList>
    </citation>
    <scope>NUCLEOTIDE SEQUENCE [LARGE SCALE GENOMIC DNA]</scope>
    <source>
        <strain evidence="2 4">DSM 18447</strain>
    </source>
</reference>
<dbReference type="InterPro" id="IPR036237">
    <property type="entry name" value="Xyl_isomerase-like_sf"/>
</dbReference>
<keyword evidence="3" id="KW-0456">Lyase</keyword>
<dbReference type="AlphaFoldDB" id="A0AA45W670"/>
<protein>
    <submittedName>
        <fullName evidence="2">2-keto-myo-inositol dehydratase</fullName>
    </submittedName>
    <submittedName>
        <fullName evidence="3">Myo-inosose-2 dehydratase</fullName>
        <ecNumber evidence="3">4.2.1.44</ecNumber>
    </submittedName>
</protein>